<dbReference type="EMBL" id="JAWNGG020000058">
    <property type="protein sequence ID" value="KAK9304947.1"/>
    <property type="molecule type" value="Genomic_DNA"/>
</dbReference>
<proteinExistence type="predicted"/>
<name>A0AAW1A769_9HYME</name>
<protein>
    <submittedName>
        <fullName evidence="1">Uncharacterized protein</fullName>
    </submittedName>
</protein>
<evidence type="ECO:0000313" key="2">
    <source>
        <dbReference type="Proteomes" id="UP001432146"/>
    </source>
</evidence>
<keyword evidence="2" id="KW-1185">Reference proteome</keyword>
<organism evidence="1 2">
    <name type="scientific">Tetragonisca angustula</name>
    <dbReference type="NCBI Taxonomy" id="166442"/>
    <lineage>
        <taxon>Eukaryota</taxon>
        <taxon>Metazoa</taxon>
        <taxon>Ecdysozoa</taxon>
        <taxon>Arthropoda</taxon>
        <taxon>Hexapoda</taxon>
        <taxon>Insecta</taxon>
        <taxon>Pterygota</taxon>
        <taxon>Neoptera</taxon>
        <taxon>Endopterygota</taxon>
        <taxon>Hymenoptera</taxon>
        <taxon>Apocrita</taxon>
        <taxon>Aculeata</taxon>
        <taxon>Apoidea</taxon>
        <taxon>Anthophila</taxon>
        <taxon>Apidae</taxon>
        <taxon>Tetragonisca</taxon>
    </lineage>
</organism>
<reference evidence="1 2" key="1">
    <citation type="submission" date="2024-05" db="EMBL/GenBank/DDBJ databases">
        <title>The nuclear and mitochondrial genome assemblies of Tetragonisca angustula (Apidae: Meliponini), a tiny yet remarkable pollinator in the Neotropics.</title>
        <authorList>
            <person name="Ferrari R."/>
            <person name="Ricardo P.C."/>
            <person name="Dias F.C."/>
            <person name="Araujo N.S."/>
            <person name="Soares D.O."/>
            <person name="Zhou Q.-S."/>
            <person name="Zhu C.-D."/>
            <person name="Coutinho L."/>
            <person name="Airas M.C."/>
            <person name="Batista T.M."/>
        </authorList>
    </citation>
    <scope>NUCLEOTIDE SEQUENCE [LARGE SCALE GENOMIC DNA]</scope>
    <source>
        <strain evidence="1">ASF017062</strain>
        <tissue evidence="1">Abdomen</tissue>
    </source>
</reference>
<gene>
    <name evidence="1" type="ORF">QLX08_003878</name>
</gene>
<dbReference type="AlphaFoldDB" id="A0AAW1A769"/>
<comment type="caution">
    <text evidence="1">The sequence shown here is derived from an EMBL/GenBank/DDBJ whole genome shotgun (WGS) entry which is preliminary data.</text>
</comment>
<sequence>MFPKVDQPARFHFFPTLGQKELRPDVMTIVRAKSPYGNVQFVLHKCRGTPGAMQHDGKENHLLLAGACCRSSFRNQTTNVNQSVASHQK</sequence>
<dbReference type="Proteomes" id="UP001432146">
    <property type="component" value="Unassembled WGS sequence"/>
</dbReference>
<evidence type="ECO:0000313" key="1">
    <source>
        <dbReference type="EMBL" id="KAK9304947.1"/>
    </source>
</evidence>
<accession>A0AAW1A769</accession>